<protein>
    <recommendedName>
        <fullName evidence="2">Peroxisomal biogenesis factor 3</fullName>
    </recommendedName>
    <alternativeName>
        <fullName evidence="5">Peroxisomal assembly protein PEX3</fullName>
    </alternativeName>
</protein>
<comment type="caution">
    <text evidence="6">The sequence shown here is derived from an EMBL/GenBank/DDBJ whole genome shotgun (WGS) entry which is preliminary data.</text>
</comment>
<comment type="subunit">
    <text evidence="1">Interacts with PEX19.</text>
</comment>
<organism evidence="6 7">
    <name type="scientific">Heterodera schachtii</name>
    <name type="common">Sugarbeet cyst nematode worm</name>
    <name type="synonym">Tylenchus schachtii</name>
    <dbReference type="NCBI Taxonomy" id="97005"/>
    <lineage>
        <taxon>Eukaryota</taxon>
        <taxon>Metazoa</taxon>
        <taxon>Ecdysozoa</taxon>
        <taxon>Nematoda</taxon>
        <taxon>Chromadorea</taxon>
        <taxon>Rhabditida</taxon>
        <taxon>Tylenchina</taxon>
        <taxon>Tylenchomorpha</taxon>
        <taxon>Tylenchoidea</taxon>
        <taxon>Heteroderidae</taxon>
        <taxon>Heteroderinae</taxon>
        <taxon>Heterodera</taxon>
    </lineage>
</organism>
<evidence type="ECO:0000256" key="2">
    <source>
        <dbReference type="ARBA" id="ARBA00014294"/>
    </source>
</evidence>
<gene>
    <name evidence="6" type="ORF">niasHS_017643</name>
</gene>
<evidence type="ECO:0000256" key="5">
    <source>
        <dbReference type="ARBA" id="ARBA00029630"/>
    </source>
</evidence>
<accession>A0ABD2HY47</accession>
<comment type="function">
    <text evidence="4">Involved in peroxisome biosynthesis and integrity. Assembles membrane vesicles before the matrix proteins are translocated. As a docking factor for PEX19, is necessary for the import of peroxisomal membrane proteins in the peroxisomes.</text>
</comment>
<proteinExistence type="predicted"/>
<dbReference type="AlphaFoldDB" id="A0ABD2HY47"/>
<dbReference type="GO" id="GO:0007031">
    <property type="term" value="P:peroxisome organization"/>
    <property type="evidence" value="ECO:0007669"/>
    <property type="project" value="UniProtKB-KW"/>
</dbReference>
<evidence type="ECO:0000256" key="3">
    <source>
        <dbReference type="ARBA" id="ARBA00022593"/>
    </source>
</evidence>
<evidence type="ECO:0000313" key="7">
    <source>
        <dbReference type="Proteomes" id="UP001620645"/>
    </source>
</evidence>
<evidence type="ECO:0000256" key="4">
    <source>
        <dbReference type="ARBA" id="ARBA00025338"/>
    </source>
</evidence>
<evidence type="ECO:0000256" key="1">
    <source>
        <dbReference type="ARBA" id="ARBA00011494"/>
    </source>
</evidence>
<dbReference type="EMBL" id="JBICCN010000373">
    <property type="protein sequence ID" value="KAL3072669.1"/>
    <property type="molecule type" value="Genomic_DNA"/>
</dbReference>
<dbReference type="Pfam" id="PF04882">
    <property type="entry name" value="Peroxin-3"/>
    <property type="match status" value="1"/>
</dbReference>
<dbReference type="Proteomes" id="UP001620645">
    <property type="component" value="Unassembled WGS sequence"/>
</dbReference>
<name>A0ABD2HY47_HETSC</name>
<sequence>MNATWNFVKTHRGKIFTGTAIVASLYSAKKFLETDTANVCITNVKEILFGCGEESADEEIEQCIAETRRHFLFDVHQQSCDKTLRKILPELTLRIAERFNTEQLLDELRSSPGPSPERKIQIWEHLKTHSLCRLISLIIVFPLTILVLKSQKAIICQQLCQLLSNKKTKKDERSSFFSQGISFVNSLLQSDQNGGAVQQLRDSTGKLTELFNNLTVYFREDGVALLMGLIERIVCQSVEKVPLSGRFNSNDFLFLIEKIRAKMEEICGTNNNYVDFIVPNSEVHLANFGAIENAHLSVLIQNLIDVIRSRNARQLVKEFGDKYLEEVMKFLDEAMAASNESLPLAKILPVLCDAFAKMGTVSFGSIFHSLLSSTELHRFTLFVSECSKRDDLNLMREKKRLLKFAEYLGHCSREATDYGKCVATNAERIRKGDCSTEFDRLIACLKKRQVRL</sequence>
<evidence type="ECO:0000313" key="6">
    <source>
        <dbReference type="EMBL" id="KAL3072669.1"/>
    </source>
</evidence>
<dbReference type="InterPro" id="IPR006966">
    <property type="entry name" value="Peroxin-3"/>
</dbReference>
<keyword evidence="3" id="KW-0962">Peroxisome biogenesis</keyword>
<reference evidence="6 7" key="1">
    <citation type="submission" date="2024-10" db="EMBL/GenBank/DDBJ databases">
        <authorList>
            <person name="Kim D."/>
        </authorList>
    </citation>
    <scope>NUCLEOTIDE SEQUENCE [LARGE SCALE GENOMIC DNA]</scope>
    <source>
        <strain evidence="6">Taebaek</strain>
    </source>
</reference>
<keyword evidence="7" id="KW-1185">Reference proteome</keyword>
<dbReference type="PANTHER" id="PTHR28080:SF1">
    <property type="entry name" value="PEROXISOMAL BIOGENESIS FACTOR 3"/>
    <property type="match status" value="1"/>
</dbReference>
<dbReference type="PANTHER" id="PTHR28080">
    <property type="entry name" value="PEROXISOMAL BIOGENESIS FACTOR 3"/>
    <property type="match status" value="1"/>
</dbReference>